<accession>A0A640UPR7</accession>
<evidence type="ECO:0000259" key="4">
    <source>
        <dbReference type="Pfam" id="PF01494"/>
    </source>
</evidence>
<evidence type="ECO:0000256" key="3">
    <source>
        <dbReference type="ARBA" id="ARBA00022827"/>
    </source>
</evidence>
<feature type="domain" description="FAD-binding" evidence="4">
    <location>
        <begin position="1"/>
        <end position="52"/>
    </location>
</feature>
<evidence type="ECO:0000313" key="5">
    <source>
        <dbReference type="EMBL" id="GFE36235.1"/>
    </source>
</evidence>
<protein>
    <recommendedName>
        <fullName evidence="4">FAD-binding domain-containing protein</fullName>
    </recommendedName>
</protein>
<dbReference type="InterPro" id="IPR036188">
    <property type="entry name" value="FAD/NAD-bd_sf"/>
</dbReference>
<dbReference type="PANTHER" id="PTHR43004:SF19">
    <property type="entry name" value="BINDING MONOOXYGENASE, PUTATIVE (JCVI)-RELATED"/>
    <property type="match status" value="1"/>
</dbReference>
<dbReference type="InterPro" id="IPR002938">
    <property type="entry name" value="FAD-bd"/>
</dbReference>
<dbReference type="EMBL" id="BLIR01000001">
    <property type="protein sequence ID" value="GFE36235.1"/>
    <property type="molecule type" value="Genomic_DNA"/>
</dbReference>
<dbReference type="Pfam" id="PF01494">
    <property type="entry name" value="FAD_binding_3"/>
    <property type="match status" value="1"/>
</dbReference>
<keyword evidence="2" id="KW-0285">Flavoprotein</keyword>
<dbReference type="PANTHER" id="PTHR43004">
    <property type="entry name" value="TRK SYSTEM POTASSIUM UPTAKE PROTEIN"/>
    <property type="match status" value="1"/>
</dbReference>
<dbReference type="Gene3D" id="3.50.50.60">
    <property type="entry name" value="FAD/NAD(P)-binding domain"/>
    <property type="match status" value="1"/>
</dbReference>
<organism evidence="5 6">
    <name type="scientific">Streptomyces tubercidicus</name>
    <dbReference type="NCBI Taxonomy" id="47759"/>
    <lineage>
        <taxon>Bacteria</taxon>
        <taxon>Bacillati</taxon>
        <taxon>Actinomycetota</taxon>
        <taxon>Actinomycetes</taxon>
        <taxon>Kitasatosporales</taxon>
        <taxon>Streptomycetaceae</taxon>
        <taxon>Streptomyces</taxon>
    </lineage>
</organism>
<reference evidence="5 6" key="1">
    <citation type="submission" date="2019-12" db="EMBL/GenBank/DDBJ databases">
        <title>Whole genome shotgun sequence of Streptomyces tubercidicus NBRC 13090.</title>
        <authorList>
            <person name="Ichikawa N."/>
            <person name="Kimura A."/>
            <person name="Kitahashi Y."/>
            <person name="Komaki H."/>
            <person name="Tamura T."/>
        </authorList>
    </citation>
    <scope>NUCLEOTIDE SEQUENCE [LARGE SCALE GENOMIC DNA]</scope>
    <source>
        <strain evidence="5 6">NBRC 13090</strain>
    </source>
</reference>
<evidence type="ECO:0000313" key="6">
    <source>
        <dbReference type="Proteomes" id="UP000431826"/>
    </source>
</evidence>
<dbReference type="InterPro" id="IPR050641">
    <property type="entry name" value="RIFMO-like"/>
</dbReference>
<keyword evidence="3" id="KW-0274">FAD</keyword>
<comment type="caution">
    <text evidence="5">The sequence shown here is derived from an EMBL/GenBank/DDBJ whole genome shotgun (WGS) entry which is preliminary data.</text>
</comment>
<evidence type="ECO:0000256" key="1">
    <source>
        <dbReference type="ARBA" id="ARBA00001974"/>
    </source>
</evidence>
<comment type="cofactor">
    <cofactor evidence="1">
        <name>FAD</name>
        <dbReference type="ChEBI" id="CHEBI:57692"/>
    </cofactor>
</comment>
<dbReference type="GO" id="GO:0071949">
    <property type="term" value="F:FAD binding"/>
    <property type="evidence" value="ECO:0007669"/>
    <property type="project" value="InterPro"/>
</dbReference>
<dbReference type="AlphaFoldDB" id="A0A640UPR7"/>
<dbReference type="Proteomes" id="UP000431826">
    <property type="component" value="Unassembled WGS sequence"/>
</dbReference>
<dbReference type="PRINTS" id="PR00420">
    <property type="entry name" value="RNGMNOXGNASE"/>
</dbReference>
<keyword evidence="6" id="KW-1185">Reference proteome</keyword>
<sequence>MHPPTGGQGMNTGIQDGYNLAWKLAAALNGAPAPLLDSYEPERTATARTALDISTTLLDKHRRGDDAHVRGPEVHTAPRVPGSPFLCLAAGAIPAPRAVQDPGITPPSSVA</sequence>
<gene>
    <name evidence="5" type="ORF">Stube_09080</name>
</gene>
<name>A0A640UPR7_9ACTN</name>
<dbReference type="GO" id="GO:0016709">
    <property type="term" value="F:oxidoreductase activity, acting on paired donors, with incorporation or reduction of molecular oxygen, NAD(P)H as one donor, and incorporation of one atom of oxygen"/>
    <property type="evidence" value="ECO:0007669"/>
    <property type="project" value="UniProtKB-ARBA"/>
</dbReference>
<proteinExistence type="predicted"/>
<dbReference type="SUPFAM" id="SSF51905">
    <property type="entry name" value="FAD/NAD(P)-binding domain"/>
    <property type="match status" value="1"/>
</dbReference>
<evidence type="ECO:0000256" key="2">
    <source>
        <dbReference type="ARBA" id="ARBA00022630"/>
    </source>
</evidence>